<dbReference type="PATRIC" id="fig|1286094.4.peg.7310"/>
<protein>
    <submittedName>
        <fullName evidence="2">Uncharacterized protein</fullName>
    </submittedName>
</protein>
<reference evidence="2 3" key="1">
    <citation type="submission" date="2013-02" db="EMBL/GenBank/DDBJ databases">
        <title>Draft Genome Sequence of Streptomyces aurantiacus, Which Produces Setomimycin.</title>
        <authorList>
            <person name="Gruening B.A."/>
            <person name="Praeg A."/>
            <person name="Erxleben A."/>
            <person name="Guenther S."/>
            <person name="Mueller M."/>
        </authorList>
    </citation>
    <scope>NUCLEOTIDE SEQUENCE [LARGE SCALE GENOMIC DNA]</scope>
    <source>
        <strain evidence="2 3">JA 4570</strain>
    </source>
</reference>
<comment type="caution">
    <text evidence="2">The sequence shown here is derived from an EMBL/GenBank/DDBJ whole genome shotgun (WGS) entry which is preliminary data.</text>
</comment>
<keyword evidence="3" id="KW-1185">Reference proteome</keyword>
<dbReference type="AlphaFoldDB" id="S4ADT6"/>
<feature type="compositionally biased region" description="Low complexity" evidence="1">
    <location>
        <begin position="110"/>
        <end position="119"/>
    </location>
</feature>
<organism evidence="2 3">
    <name type="scientific">Streptomyces aurantiacus JA 4570</name>
    <dbReference type="NCBI Taxonomy" id="1286094"/>
    <lineage>
        <taxon>Bacteria</taxon>
        <taxon>Bacillati</taxon>
        <taxon>Actinomycetota</taxon>
        <taxon>Actinomycetes</taxon>
        <taxon>Kitasatosporales</taxon>
        <taxon>Streptomycetaceae</taxon>
        <taxon>Streptomyces</taxon>
        <taxon>Streptomyces aurantiacus group</taxon>
    </lineage>
</organism>
<evidence type="ECO:0000313" key="3">
    <source>
        <dbReference type="Proteomes" id="UP000014629"/>
    </source>
</evidence>
<evidence type="ECO:0000313" key="2">
    <source>
        <dbReference type="EMBL" id="EPH39582.1"/>
    </source>
</evidence>
<dbReference type="RefSeq" id="WP_016645492.1">
    <property type="nucleotide sequence ID" value="NZ_AOPZ01000519.1"/>
</dbReference>
<sequence length="127" mass="12800">MTGTTYPELAAAQACLRLLHTARAALDGPVTAQTAALLAVPIADADEALRRAGLAGNEAELLNRIYDLAPHGPTPLSADAAHPPADTSAHPPADTRALPPADAPAPPPADTAGPTSAPAPRREGSLR</sequence>
<dbReference type="EMBL" id="AOPZ01000519">
    <property type="protein sequence ID" value="EPH39582.1"/>
    <property type="molecule type" value="Genomic_DNA"/>
</dbReference>
<gene>
    <name evidence="2" type="ORF">STRAU_7386</name>
</gene>
<feature type="region of interest" description="Disordered" evidence="1">
    <location>
        <begin position="68"/>
        <end position="127"/>
    </location>
</feature>
<evidence type="ECO:0000256" key="1">
    <source>
        <dbReference type="SAM" id="MobiDB-lite"/>
    </source>
</evidence>
<feature type="compositionally biased region" description="Low complexity" evidence="1">
    <location>
        <begin position="91"/>
        <end position="100"/>
    </location>
</feature>
<accession>S4ADT6</accession>
<name>S4ADT6_9ACTN</name>
<dbReference type="Proteomes" id="UP000014629">
    <property type="component" value="Unassembled WGS sequence"/>
</dbReference>
<proteinExistence type="predicted"/>